<evidence type="ECO:0000313" key="1">
    <source>
        <dbReference type="EMBL" id="SVB86017.1"/>
    </source>
</evidence>
<proteinExistence type="predicted"/>
<gene>
    <name evidence="1" type="ORF">METZ01_LOCUS238871</name>
</gene>
<organism evidence="1">
    <name type="scientific">marine metagenome</name>
    <dbReference type="NCBI Taxonomy" id="408172"/>
    <lineage>
        <taxon>unclassified sequences</taxon>
        <taxon>metagenomes</taxon>
        <taxon>ecological metagenomes</taxon>
    </lineage>
</organism>
<dbReference type="EMBL" id="UINC01060956">
    <property type="protein sequence ID" value="SVB86017.1"/>
    <property type="molecule type" value="Genomic_DNA"/>
</dbReference>
<sequence>VEKRKTLVSDDFDVPVGLETQRFKLRMLTINDLVKDYDAVMSSVDHLQNTFSIISESDWPERLTLEDNLIDLGWHQREFTLRYSFAYTVMTPDEIRCLGCVYLNPSQKGCYDVVISMWVRASELCNDLDLELYSSVKTWINEVWPFSRPAYPGREITIEDWNKIPDEL</sequence>
<accession>A0A382HGI1</accession>
<dbReference type="AlphaFoldDB" id="A0A382HGI1"/>
<name>A0A382HGI1_9ZZZZ</name>
<reference evidence="1" key="1">
    <citation type="submission" date="2018-05" db="EMBL/GenBank/DDBJ databases">
        <authorList>
            <person name="Lanie J.A."/>
            <person name="Ng W.-L."/>
            <person name="Kazmierczak K.M."/>
            <person name="Andrzejewski T.M."/>
            <person name="Davidsen T.M."/>
            <person name="Wayne K.J."/>
            <person name="Tettelin H."/>
            <person name="Glass J.I."/>
            <person name="Rusch D."/>
            <person name="Podicherti R."/>
            <person name="Tsui H.-C.T."/>
            <person name="Winkler M.E."/>
        </authorList>
    </citation>
    <scope>NUCLEOTIDE SEQUENCE</scope>
</reference>
<feature type="non-terminal residue" evidence="1">
    <location>
        <position position="1"/>
    </location>
</feature>
<protein>
    <submittedName>
        <fullName evidence="1">Uncharacterized protein</fullName>
    </submittedName>
</protein>